<keyword evidence="3 7" id="KW-0812">Transmembrane</keyword>
<dbReference type="GO" id="GO:0022857">
    <property type="term" value="F:transmembrane transporter activity"/>
    <property type="evidence" value="ECO:0007669"/>
    <property type="project" value="InterPro"/>
</dbReference>
<feature type="transmembrane region" description="Helical" evidence="7">
    <location>
        <begin position="281"/>
        <end position="301"/>
    </location>
</feature>
<evidence type="ECO:0000256" key="3">
    <source>
        <dbReference type="ARBA" id="ARBA00022692"/>
    </source>
</evidence>
<evidence type="ECO:0000256" key="2">
    <source>
        <dbReference type="ARBA" id="ARBA00022448"/>
    </source>
</evidence>
<feature type="transmembrane region" description="Helical" evidence="7">
    <location>
        <begin position="458"/>
        <end position="478"/>
    </location>
</feature>
<dbReference type="PANTHER" id="PTHR42718">
    <property type="entry name" value="MAJOR FACILITATOR SUPERFAMILY MULTIDRUG TRANSPORTER MFSC"/>
    <property type="match status" value="1"/>
</dbReference>
<keyword evidence="4 7" id="KW-1133">Transmembrane helix</keyword>
<name>A0AAD5SGD0_9FUNG</name>
<feature type="transmembrane region" description="Helical" evidence="7">
    <location>
        <begin position="249"/>
        <end position="269"/>
    </location>
</feature>
<evidence type="ECO:0000256" key="4">
    <source>
        <dbReference type="ARBA" id="ARBA00022989"/>
    </source>
</evidence>
<proteinExistence type="predicted"/>
<feature type="transmembrane region" description="Helical" evidence="7">
    <location>
        <begin position="188"/>
        <end position="209"/>
    </location>
</feature>
<feature type="transmembrane region" description="Helical" evidence="7">
    <location>
        <begin position="127"/>
        <end position="152"/>
    </location>
</feature>
<dbReference type="SUPFAM" id="SSF103473">
    <property type="entry name" value="MFS general substrate transporter"/>
    <property type="match status" value="2"/>
</dbReference>
<evidence type="ECO:0000259" key="8">
    <source>
        <dbReference type="PROSITE" id="PS50850"/>
    </source>
</evidence>
<feature type="transmembrane region" description="Helical" evidence="7">
    <location>
        <begin position="357"/>
        <end position="378"/>
    </location>
</feature>
<keyword evidence="5 7" id="KW-0472">Membrane</keyword>
<gene>
    <name evidence="9" type="ORF">HK097_005898</name>
</gene>
<feature type="transmembrane region" description="Helical" evidence="7">
    <location>
        <begin position="410"/>
        <end position="437"/>
    </location>
</feature>
<dbReference type="InterPro" id="IPR011701">
    <property type="entry name" value="MFS"/>
</dbReference>
<dbReference type="Pfam" id="PF07690">
    <property type="entry name" value="MFS_1"/>
    <property type="match status" value="1"/>
</dbReference>
<feature type="domain" description="Major facilitator superfamily (MFS) profile" evidence="8">
    <location>
        <begin position="61"/>
        <end position="521"/>
    </location>
</feature>
<feature type="transmembrane region" description="Helical" evidence="7">
    <location>
        <begin position="498"/>
        <end position="515"/>
    </location>
</feature>
<dbReference type="Proteomes" id="UP001212841">
    <property type="component" value="Unassembled WGS sequence"/>
</dbReference>
<comment type="subcellular location">
    <subcellularLocation>
        <location evidence="1">Membrane</location>
        <topology evidence="1">Multi-pass membrane protein</topology>
    </subcellularLocation>
</comment>
<feature type="transmembrane region" description="Helical" evidence="7">
    <location>
        <begin position="215"/>
        <end position="237"/>
    </location>
</feature>
<accession>A0AAD5SGD0</accession>
<dbReference type="InterPro" id="IPR020846">
    <property type="entry name" value="MFS_dom"/>
</dbReference>
<keyword evidence="2" id="KW-0813">Transport</keyword>
<feature type="transmembrane region" description="Helical" evidence="7">
    <location>
        <begin position="158"/>
        <end position="176"/>
    </location>
</feature>
<feature type="compositionally biased region" description="Polar residues" evidence="6">
    <location>
        <begin position="19"/>
        <end position="28"/>
    </location>
</feature>
<evidence type="ECO:0000256" key="5">
    <source>
        <dbReference type="ARBA" id="ARBA00023136"/>
    </source>
</evidence>
<keyword evidence="10" id="KW-1185">Reference proteome</keyword>
<feature type="transmembrane region" description="Helical" evidence="7">
    <location>
        <begin position="322"/>
        <end position="345"/>
    </location>
</feature>
<sequence>MADPTNPHEPLPATRENSESTLAGSNDTRIGKPIEREGSIHKSIRYGGQSIFTSLAQEIGVVGTLASVQFLNVSNTGSITIALPSVGSEMNWNASELSWLLSAYSLTAGGFLLLAGRLADIFGRRQVFLVGALWMGIWTLVCGFAGGPFLLVSRAMQGIGAATAVPAAVGILGAAYEPGPRKNKAFATYGAAAPIGYVVGIALGGLLTQVLSWRWVFHLTAILNFLLVVIGYFVIPADASSARKGLRPSIDYIGGILSLASILLLIYSLTSAESAPKGWSTPYIIVLLILGIVLMGVFVWWESRVKDPLMPLEIWRYPKFGIVNLTAFCAWAAFSAVNLYATMFFQDFKGESPLKTTVFLLPMPVMGTIVNIAAAFLVGILSGRLLLSIATGSLVGSTIIFALLNENLSYWHMLFPGLCLIVIGVDLTYNVCILFITSSVPPTHQSLAGGIFNTVQQMSVSFGLAIASAAASGASTSYAKSHPGATEDELFMKSFRAAFWACCAFGAVGLVRSMFTKIGVVGKSKKKGVEELEEVVVAEVEVTGADGDNRSIGSRKMIATRK</sequence>
<dbReference type="EMBL" id="JADGJD010000277">
    <property type="protein sequence ID" value="KAJ3052660.1"/>
    <property type="molecule type" value="Genomic_DNA"/>
</dbReference>
<dbReference type="PANTHER" id="PTHR42718:SF9">
    <property type="entry name" value="MAJOR FACILITATOR SUPERFAMILY MULTIDRUG TRANSPORTER MFSC"/>
    <property type="match status" value="1"/>
</dbReference>
<organism evidence="9 10">
    <name type="scientific">Rhizophlyctis rosea</name>
    <dbReference type="NCBI Taxonomy" id="64517"/>
    <lineage>
        <taxon>Eukaryota</taxon>
        <taxon>Fungi</taxon>
        <taxon>Fungi incertae sedis</taxon>
        <taxon>Chytridiomycota</taxon>
        <taxon>Chytridiomycota incertae sedis</taxon>
        <taxon>Chytridiomycetes</taxon>
        <taxon>Rhizophlyctidales</taxon>
        <taxon>Rhizophlyctidaceae</taxon>
        <taxon>Rhizophlyctis</taxon>
    </lineage>
</organism>
<evidence type="ECO:0000256" key="6">
    <source>
        <dbReference type="SAM" id="MobiDB-lite"/>
    </source>
</evidence>
<evidence type="ECO:0000256" key="7">
    <source>
        <dbReference type="SAM" id="Phobius"/>
    </source>
</evidence>
<dbReference type="InterPro" id="IPR036259">
    <property type="entry name" value="MFS_trans_sf"/>
</dbReference>
<reference evidence="9" key="1">
    <citation type="submission" date="2020-05" db="EMBL/GenBank/DDBJ databases">
        <title>Phylogenomic resolution of chytrid fungi.</title>
        <authorList>
            <person name="Stajich J.E."/>
            <person name="Amses K."/>
            <person name="Simmons R."/>
            <person name="Seto K."/>
            <person name="Myers J."/>
            <person name="Bonds A."/>
            <person name="Quandt C.A."/>
            <person name="Barry K."/>
            <person name="Liu P."/>
            <person name="Grigoriev I."/>
            <person name="Longcore J.E."/>
            <person name="James T.Y."/>
        </authorList>
    </citation>
    <scope>NUCLEOTIDE SEQUENCE</scope>
    <source>
        <strain evidence="9">JEL0318</strain>
    </source>
</reference>
<dbReference type="GO" id="GO:0016020">
    <property type="term" value="C:membrane"/>
    <property type="evidence" value="ECO:0007669"/>
    <property type="project" value="UniProtKB-SubCell"/>
</dbReference>
<dbReference type="AlphaFoldDB" id="A0AAD5SGD0"/>
<dbReference type="PROSITE" id="PS00216">
    <property type="entry name" value="SUGAR_TRANSPORT_1"/>
    <property type="match status" value="1"/>
</dbReference>
<protein>
    <recommendedName>
        <fullName evidence="8">Major facilitator superfamily (MFS) profile domain-containing protein</fullName>
    </recommendedName>
</protein>
<dbReference type="InterPro" id="IPR005829">
    <property type="entry name" value="Sugar_transporter_CS"/>
</dbReference>
<evidence type="ECO:0000313" key="10">
    <source>
        <dbReference type="Proteomes" id="UP001212841"/>
    </source>
</evidence>
<dbReference type="Gene3D" id="1.20.1250.20">
    <property type="entry name" value="MFS general substrate transporter like domains"/>
    <property type="match status" value="2"/>
</dbReference>
<evidence type="ECO:0000256" key="1">
    <source>
        <dbReference type="ARBA" id="ARBA00004141"/>
    </source>
</evidence>
<feature type="transmembrane region" description="Helical" evidence="7">
    <location>
        <begin position="385"/>
        <end position="404"/>
    </location>
</feature>
<evidence type="ECO:0000313" key="9">
    <source>
        <dbReference type="EMBL" id="KAJ3052660.1"/>
    </source>
</evidence>
<dbReference type="PROSITE" id="PS50850">
    <property type="entry name" value="MFS"/>
    <property type="match status" value="1"/>
</dbReference>
<comment type="caution">
    <text evidence="9">The sequence shown here is derived from an EMBL/GenBank/DDBJ whole genome shotgun (WGS) entry which is preliminary data.</text>
</comment>
<feature type="region of interest" description="Disordered" evidence="6">
    <location>
        <begin position="1"/>
        <end position="34"/>
    </location>
</feature>
<feature type="transmembrane region" description="Helical" evidence="7">
    <location>
        <begin position="97"/>
        <end position="115"/>
    </location>
</feature>